<comment type="caution">
    <text evidence="1">The sequence shown here is derived from an EMBL/GenBank/DDBJ whole genome shotgun (WGS) entry which is preliminary data.</text>
</comment>
<sequence>SRFSAKMMEAYNLRTMTAAERKAYHRNKMRKKQALAAASAANKKVVATKQDVQMLPTLKPGDLVPASQLKSMIREAKAACSRTSLHKKR</sequence>
<name>A0AA40JQA8_STAAU</name>
<feature type="non-terminal residue" evidence="1">
    <location>
        <position position="1"/>
    </location>
</feature>
<evidence type="ECO:0000313" key="2">
    <source>
        <dbReference type="Proteomes" id="UP000032274"/>
    </source>
</evidence>
<protein>
    <submittedName>
        <fullName evidence="1">Uncharacterized protein</fullName>
    </submittedName>
</protein>
<dbReference type="EMBL" id="JXIG01000335">
    <property type="protein sequence ID" value="KIU01454.1"/>
    <property type="molecule type" value="Genomic_DNA"/>
</dbReference>
<dbReference type="AlphaFoldDB" id="A0AA40JQA8"/>
<reference evidence="1 2" key="1">
    <citation type="submission" date="2015-01" db="EMBL/GenBank/DDBJ databases">
        <title>Characterization of Swiss Staphylococcus aureus strains involved in food poisoning.</title>
        <authorList>
            <person name="Crovadore J."/>
            <person name="Chablais R."/>
            <person name="Tonacini J."/>
            <person name="Schnyder B."/>
            <person name="Lefort F."/>
        </authorList>
    </citation>
    <scope>NUCLEOTIDE SEQUENCE [LARGE SCALE GENOMIC DNA]</scope>
    <source>
        <strain evidence="1 2">SA-120</strain>
    </source>
</reference>
<accession>A0AA40JQA8</accession>
<evidence type="ECO:0000313" key="1">
    <source>
        <dbReference type="EMBL" id="KIU01454.1"/>
    </source>
</evidence>
<proteinExistence type="predicted"/>
<organism evidence="1 2">
    <name type="scientific">Staphylococcus aureus</name>
    <dbReference type="NCBI Taxonomy" id="1280"/>
    <lineage>
        <taxon>Bacteria</taxon>
        <taxon>Bacillati</taxon>
        <taxon>Bacillota</taxon>
        <taxon>Bacilli</taxon>
        <taxon>Bacillales</taxon>
        <taxon>Staphylococcaceae</taxon>
        <taxon>Staphylococcus</taxon>
    </lineage>
</organism>
<gene>
    <name evidence="1" type="ORF">QU38_01545</name>
</gene>
<dbReference type="RefSeq" id="WP_044121380.1">
    <property type="nucleotide sequence ID" value="NZ_JXIG01000335.1"/>
</dbReference>
<dbReference type="Proteomes" id="UP000032274">
    <property type="component" value="Unassembled WGS sequence"/>
</dbReference>